<protein>
    <submittedName>
        <fullName evidence="1">Uncharacterized protein</fullName>
    </submittedName>
</protein>
<keyword evidence="2" id="KW-1185">Reference proteome</keyword>
<name>A0A197JJU6_9FUNG</name>
<gene>
    <name evidence="1" type="ORF">K457DRAFT_902256</name>
</gene>
<accession>A0A197JJU6</accession>
<dbReference type="PANTHER" id="PTHR13903">
    <property type="entry name" value="PIRIN-RELATED"/>
    <property type="match status" value="1"/>
</dbReference>
<dbReference type="GO" id="GO:0005634">
    <property type="term" value="C:nucleus"/>
    <property type="evidence" value="ECO:0007669"/>
    <property type="project" value="TreeGrafter"/>
</dbReference>
<reference evidence="1 2" key="1">
    <citation type="submission" date="2016-05" db="EMBL/GenBank/DDBJ databases">
        <title>Genome sequencing reveals origins of a unique bacterial endosymbiosis in the earliest lineages of terrestrial Fungi.</title>
        <authorList>
            <consortium name="DOE Joint Genome Institute"/>
            <person name="Uehling J."/>
            <person name="Gryganskyi A."/>
            <person name="Hameed K."/>
            <person name="Tschaplinski T."/>
            <person name="Misztal P."/>
            <person name="Wu S."/>
            <person name="Desiro A."/>
            <person name="Vande Pol N."/>
            <person name="Du Z.-Y."/>
            <person name="Zienkiewicz A."/>
            <person name="Zienkiewicz K."/>
            <person name="Morin E."/>
            <person name="Tisserant E."/>
            <person name="Splivallo R."/>
            <person name="Hainaut M."/>
            <person name="Henrissat B."/>
            <person name="Ohm R."/>
            <person name="Kuo A."/>
            <person name="Yan J."/>
            <person name="Lipzen A."/>
            <person name="Nolan M."/>
            <person name="Labutti K."/>
            <person name="Barry K."/>
            <person name="Goldstein A."/>
            <person name="Labbe J."/>
            <person name="Schadt C."/>
            <person name="Tuskan G."/>
            <person name="Grigoriev I."/>
            <person name="Martin F."/>
            <person name="Vilgalys R."/>
            <person name="Bonito G."/>
        </authorList>
    </citation>
    <scope>NUCLEOTIDE SEQUENCE [LARGE SCALE GENOMIC DNA]</scope>
    <source>
        <strain evidence="1 2">AG-77</strain>
    </source>
</reference>
<dbReference type="STRING" id="1314771.A0A197JJU6"/>
<feature type="non-terminal residue" evidence="1">
    <location>
        <position position="1"/>
    </location>
</feature>
<proteinExistence type="predicted"/>
<dbReference type="Gene3D" id="2.60.120.10">
    <property type="entry name" value="Jelly Rolls"/>
    <property type="match status" value="3"/>
</dbReference>
<dbReference type="InterPro" id="IPR014710">
    <property type="entry name" value="RmlC-like_jellyroll"/>
</dbReference>
<dbReference type="Proteomes" id="UP000078512">
    <property type="component" value="Unassembled WGS sequence"/>
</dbReference>
<dbReference type="InterPro" id="IPR012093">
    <property type="entry name" value="Pirin"/>
</dbReference>
<dbReference type="GO" id="GO:0008127">
    <property type="term" value="F:quercetin 2,3-dioxygenase activity"/>
    <property type="evidence" value="ECO:0007669"/>
    <property type="project" value="TreeGrafter"/>
</dbReference>
<sequence length="173" mass="19732">FSRSIVKPVLSREQSEGVGVRVRRSIGRPELCNHDPFLMLDKLSVDKNGGFPDHPHRNLEPWPTCSRPNAAQGSHRDISGRSAMHDCGYGGSCIRRCRPSLRPVLWIVAQDKFAQEHRMCEPQYQELQDPQIPRARYKGEVVVKVIASELQSFKSQIYTRTPIVYLDFKTSSN</sequence>
<dbReference type="OrthoDB" id="198735at2759"/>
<evidence type="ECO:0000313" key="1">
    <source>
        <dbReference type="EMBL" id="OAQ24629.1"/>
    </source>
</evidence>
<evidence type="ECO:0000313" key="2">
    <source>
        <dbReference type="Proteomes" id="UP000078512"/>
    </source>
</evidence>
<dbReference type="InterPro" id="IPR011051">
    <property type="entry name" value="RmlC_Cupin_sf"/>
</dbReference>
<dbReference type="AlphaFoldDB" id="A0A197JJU6"/>
<organism evidence="1 2">
    <name type="scientific">Linnemannia elongata AG-77</name>
    <dbReference type="NCBI Taxonomy" id="1314771"/>
    <lineage>
        <taxon>Eukaryota</taxon>
        <taxon>Fungi</taxon>
        <taxon>Fungi incertae sedis</taxon>
        <taxon>Mucoromycota</taxon>
        <taxon>Mortierellomycotina</taxon>
        <taxon>Mortierellomycetes</taxon>
        <taxon>Mortierellales</taxon>
        <taxon>Mortierellaceae</taxon>
        <taxon>Linnemannia</taxon>
    </lineage>
</organism>
<dbReference type="EMBL" id="KV442090">
    <property type="protein sequence ID" value="OAQ24629.1"/>
    <property type="molecule type" value="Genomic_DNA"/>
</dbReference>
<dbReference type="PANTHER" id="PTHR13903:SF8">
    <property type="entry name" value="PIRIN"/>
    <property type="match status" value="1"/>
</dbReference>
<dbReference type="SUPFAM" id="SSF51182">
    <property type="entry name" value="RmlC-like cupins"/>
    <property type="match status" value="1"/>
</dbReference>